<evidence type="ECO:0000313" key="3">
    <source>
        <dbReference type="EMBL" id="KAL2911467.1"/>
    </source>
</evidence>
<dbReference type="EMBL" id="JADGIZ020000058">
    <property type="protein sequence ID" value="KAL2912731.1"/>
    <property type="molecule type" value="Genomic_DNA"/>
</dbReference>
<reference evidence="3 5" key="1">
    <citation type="submission" date="2023-09" db="EMBL/GenBank/DDBJ databases">
        <title>Pangenome analysis of Batrachochytrium dendrobatidis and related Chytrids.</title>
        <authorList>
            <person name="Yacoub M.N."/>
            <person name="Stajich J.E."/>
            <person name="James T.Y."/>
        </authorList>
    </citation>
    <scope>NUCLEOTIDE SEQUENCE [LARGE SCALE GENOMIC DNA]</scope>
    <source>
        <strain evidence="3 5">JEL0888</strain>
    </source>
</reference>
<evidence type="ECO:0000259" key="2">
    <source>
        <dbReference type="PROSITE" id="PS50888"/>
    </source>
</evidence>
<evidence type="ECO:0000313" key="4">
    <source>
        <dbReference type="EMBL" id="KAL2912731.1"/>
    </source>
</evidence>
<dbReference type="InterPro" id="IPR036638">
    <property type="entry name" value="HLH_DNA-bd_sf"/>
</dbReference>
<dbReference type="EMBL" id="JADGIZ020000108">
    <property type="protein sequence ID" value="KAL2911467.1"/>
    <property type="molecule type" value="Genomic_DNA"/>
</dbReference>
<sequence>MQRKASHSAIERRRRERINDKIMQLKSLVPSCADKPTMHKLAVLEDGIAFILQMREYIAAVSGGVLPEQFVAVPCADAGAGSLDGDDGDDMADGADGDADMGAMDALAAAALRSAPAPMRALPALPPSPSPSASELLDGARSQPAHSPRPVIMALDSILS</sequence>
<dbReference type="Proteomes" id="UP001527925">
    <property type="component" value="Unassembled WGS sequence"/>
</dbReference>
<evidence type="ECO:0000256" key="1">
    <source>
        <dbReference type="SAM" id="MobiDB-lite"/>
    </source>
</evidence>
<name>A0ABR4MW18_9FUNG</name>
<proteinExistence type="predicted"/>
<protein>
    <recommendedName>
        <fullName evidence="2">BHLH domain-containing protein</fullName>
    </recommendedName>
</protein>
<gene>
    <name evidence="4" type="ORF">HK105_207723</name>
    <name evidence="3" type="ORF">HK105_209079</name>
</gene>
<evidence type="ECO:0000313" key="5">
    <source>
        <dbReference type="Proteomes" id="UP001527925"/>
    </source>
</evidence>
<accession>A0ABR4MW18</accession>
<dbReference type="Pfam" id="PF00010">
    <property type="entry name" value="HLH"/>
    <property type="match status" value="1"/>
</dbReference>
<dbReference type="SMART" id="SM00353">
    <property type="entry name" value="HLH"/>
    <property type="match status" value="1"/>
</dbReference>
<keyword evidence="5" id="KW-1185">Reference proteome</keyword>
<dbReference type="SUPFAM" id="SSF47459">
    <property type="entry name" value="HLH, helix-loop-helix DNA-binding domain"/>
    <property type="match status" value="1"/>
</dbReference>
<feature type="domain" description="BHLH" evidence="2">
    <location>
        <begin position="2"/>
        <end position="54"/>
    </location>
</feature>
<dbReference type="PANTHER" id="PTHR46266:SF4">
    <property type="entry name" value="TRANSCRIPTION FACTOR TT8"/>
    <property type="match status" value="1"/>
</dbReference>
<dbReference type="CDD" id="cd00083">
    <property type="entry name" value="bHLH_SF"/>
    <property type="match status" value="1"/>
</dbReference>
<feature type="region of interest" description="Disordered" evidence="1">
    <location>
        <begin position="120"/>
        <end position="149"/>
    </location>
</feature>
<dbReference type="InterPro" id="IPR011598">
    <property type="entry name" value="bHLH_dom"/>
</dbReference>
<dbReference type="PROSITE" id="PS50888">
    <property type="entry name" value="BHLH"/>
    <property type="match status" value="1"/>
</dbReference>
<organism evidence="3 5">
    <name type="scientific">Polyrhizophydium stewartii</name>
    <dbReference type="NCBI Taxonomy" id="2732419"/>
    <lineage>
        <taxon>Eukaryota</taxon>
        <taxon>Fungi</taxon>
        <taxon>Fungi incertae sedis</taxon>
        <taxon>Chytridiomycota</taxon>
        <taxon>Chytridiomycota incertae sedis</taxon>
        <taxon>Chytridiomycetes</taxon>
        <taxon>Rhizophydiales</taxon>
        <taxon>Rhizophydiales incertae sedis</taxon>
        <taxon>Polyrhizophydium</taxon>
    </lineage>
</organism>
<comment type="caution">
    <text evidence="3">The sequence shown here is derived from an EMBL/GenBank/DDBJ whole genome shotgun (WGS) entry which is preliminary data.</text>
</comment>
<dbReference type="Gene3D" id="4.10.280.10">
    <property type="entry name" value="Helix-loop-helix DNA-binding domain"/>
    <property type="match status" value="1"/>
</dbReference>
<dbReference type="PANTHER" id="PTHR46266">
    <property type="entry name" value="TRANSCRIPTION FACTOR TT8"/>
    <property type="match status" value="1"/>
</dbReference>